<organism evidence="2 3">
    <name type="scientific">Petrolisthes cinctipes</name>
    <name type="common">Flat porcelain crab</name>
    <dbReference type="NCBI Taxonomy" id="88211"/>
    <lineage>
        <taxon>Eukaryota</taxon>
        <taxon>Metazoa</taxon>
        <taxon>Ecdysozoa</taxon>
        <taxon>Arthropoda</taxon>
        <taxon>Crustacea</taxon>
        <taxon>Multicrustacea</taxon>
        <taxon>Malacostraca</taxon>
        <taxon>Eumalacostraca</taxon>
        <taxon>Eucarida</taxon>
        <taxon>Decapoda</taxon>
        <taxon>Pleocyemata</taxon>
        <taxon>Anomura</taxon>
        <taxon>Galatheoidea</taxon>
        <taxon>Porcellanidae</taxon>
        <taxon>Petrolisthes</taxon>
    </lineage>
</organism>
<dbReference type="AlphaFoldDB" id="A0AAE1ELV0"/>
<evidence type="ECO:0000256" key="1">
    <source>
        <dbReference type="SAM" id="Phobius"/>
    </source>
</evidence>
<protein>
    <submittedName>
        <fullName evidence="2">Uncharacterized protein</fullName>
    </submittedName>
</protein>
<sequence>MNSPTGKSVGNLAFVKLTLASLGVFLGLQETLGLLGEVSVSVIITVVGSFCLFLCHSPMDGQNSETLREISARKNIYEALVSQPRVRGLIYKVVCLHEEKNVPSSPEDA</sequence>
<accession>A0AAE1ELV0</accession>
<dbReference type="Proteomes" id="UP001286313">
    <property type="component" value="Unassembled WGS sequence"/>
</dbReference>
<keyword evidence="3" id="KW-1185">Reference proteome</keyword>
<evidence type="ECO:0000313" key="3">
    <source>
        <dbReference type="Proteomes" id="UP001286313"/>
    </source>
</evidence>
<gene>
    <name evidence="2" type="ORF">Pcinc_036937</name>
</gene>
<evidence type="ECO:0000313" key="2">
    <source>
        <dbReference type="EMBL" id="KAK3856754.1"/>
    </source>
</evidence>
<proteinExistence type="predicted"/>
<keyword evidence="1" id="KW-0812">Transmembrane</keyword>
<reference evidence="2" key="1">
    <citation type="submission" date="2023-10" db="EMBL/GenBank/DDBJ databases">
        <title>Genome assemblies of two species of porcelain crab, Petrolisthes cinctipes and Petrolisthes manimaculis (Anomura: Porcellanidae).</title>
        <authorList>
            <person name="Angst P."/>
        </authorList>
    </citation>
    <scope>NUCLEOTIDE SEQUENCE</scope>
    <source>
        <strain evidence="2">PB745_01</strain>
        <tissue evidence="2">Gill</tissue>
    </source>
</reference>
<keyword evidence="1" id="KW-1133">Transmembrane helix</keyword>
<dbReference type="EMBL" id="JAWQEG010005795">
    <property type="protein sequence ID" value="KAK3856754.1"/>
    <property type="molecule type" value="Genomic_DNA"/>
</dbReference>
<name>A0AAE1ELV0_PETCI</name>
<keyword evidence="1" id="KW-0472">Membrane</keyword>
<feature type="transmembrane region" description="Helical" evidence="1">
    <location>
        <begin position="34"/>
        <end position="55"/>
    </location>
</feature>
<feature type="transmembrane region" description="Helical" evidence="1">
    <location>
        <begin position="12"/>
        <end position="28"/>
    </location>
</feature>
<comment type="caution">
    <text evidence="2">The sequence shown here is derived from an EMBL/GenBank/DDBJ whole genome shotgun (WGS) entry which is preliminary data.</text>
</comment>